<dbReference type="Ensembl" id="ENSLACT00000021492.1">
    <property type="protein sequence ID" value="ENSLACP00000021351.1"/>
    <property type="gene ID" value="ENSLACG00000018762.1"/>
</dbReference>
<reference evidence="3" key="1">
    <citation type="submission" date="2011-08" db="EMBL/GenBank/DDBJ databases">
        <title>The draft genome of Latimeria chalumnae.</title>
        <authorList>
            <person name="Di Palma F."/>
            <person name="Alfoldi J."/>
            <person name="Johnson J."/>
            <person name="Berlin A."/>
            <person name="Gnerre S."/>
            <person name="Jaffe D."/>
            <person name="MacCallum I."/>
            <person name="Young S."/>
            <person name="Walker B.J."/>
            <person name="Lander E."/>
            <person name="Lindblad-Toh K."/>
        </authorList>
    </citation>
    <scope>NUCLEOTIDE SEQUENCE [LARGE SCALE GENOMIC DNA]</scope>
    <source>
        <strain evidence="3">Wild caught</strain>
    </source>
</reference>
<keyword evidence="3" id="KW-1185">Reference proteome</keyword>
<dbReference type="SUPFAM" id="SSF48371">
    <property type="entry name" value="ARM repeat"/>
    <property type="match status" value="1"/>
</dbReference>
<proteinExistence type="inferred from homology"/>
<dbReference type="FunCoup" id="H3BHI0">
    <property type="interactions" value="2643"/>
</dbReference>
<evidence type="ECO:0000313" key="3">
    <source>
        <dbReference type="Proteomes" id="UP000008672"/>
    </source>
</evidence>
<dbReference type="OrthoDB" id="6417021at2759"/>
<evidence type="ECO:0000256" key="1">
    <source>
        <dbReference type="ARBA" id="ARBA00034736"/>
    </source>
</evidence>
<organism evidence="2 3">
    <name type="scientific">Latimeria chalumnae</name>
    <name type="common">Coelacanth</name>
    <dbReference type="NCBI Taxonomy" id="7897"/>
    <lineage>
        <taxon>Eukaryota</taxon>
        <taxon>Metazoa</taxon>
        <taxon>Chordata</taxon>
        <taxon>Craniata</taxon>
        <taxon>Vertebrata</taxon>
        <taxon>Euteleostomi</taxon>
        <taxon>Coelacanthiformes</taxon>
        <taxon>Coelacanthidae</taxon>
        <taxon>Latimeria</taxon>
    </lineage>
</organism>
<evidence type="ECO:0000313" key="2">
    <source>
        <dbReference type="Ensembl" id="ENSLACP00000021351.1"/>
    </source>
</evidence>
<dbReference type="Pfam" id="PF10521">
    <property type="entry name" value="Tti2"/>
    <property type="match status" value="1"/>
</dbReference>
<dbReference type="PANTHER" id="PTHR32226">
    <property type="entry name" value="TELO2-INTERACTING PROTEIN 2"/>
    <property type="match status" value="1"/>
</dbReference>
<dbReference type="Bgee" id="ENSLACG00000018762">
    <property type="expression patterns" value="Expressed in chordate pharynx and 6 other cell types or tissues"/>
</dbReference>
<sequence>METKELIEVLEKLQLENKLGSNNLQNESCVPSSGKVLTQIQQLYSAKESTQTKLDALKEIRLLFEKADSQWLFSDSCQGDTSDTLKMYSSLVTTLAQFTALPKCETDSGELSDAVYNTIPEKACGVTAVFLALVHKFELAKDSMSCGELKTSVAFIMKSISVPLFVFACTHCQNKPWTTAESRLLADQLVTTLVQTAGVGCVAELLRGKSEDDKGIFGPILGLMKPDLRKETWKVNPAAKHIFLWMLQQVTRPWLCNYLDSVLPASLMISDDYRNENKILGVCCLHHIILNVPAADLRHCNRSQVIYHALFNHLYTPEADLLQVVLPCLLDLLPVLEKSPQLTGQPRNANRYDDVLQLVLTHMEVEHKIPLRRVYAKNLPLFVEKLGILIVRHMKRLERVIVGYLEVYDGPEEVARLAVLQTLQYIIQHAWPRMGSRLSVLLKSLLRLLYDVSVDSSITPPLVKKALQQEATLCLILLDRCCQRKVKVILEGLQNSCKDAVVLDCIQKVLQDT</sequence>
<protein>
    <submittedName>
        <fullName evidence="2">TELO2 interacting protein 2</fullName>
    </submittedName>
</protein>
<dbReference type="CTD" id="80185"/>
<dbReference type="eggNOG" id="ENOG502QVMM">
    <property type="taxonomic scope" value="Eukaryota"/>
</dbReference>
<gene>
    <name evidence="2" type="primary">TTI2</name>
</gene>
<dbReference type="GeneID" id="102348457"/>
<dbReference type="AlphaFoldDB" id="H3BHI0"/>
<dbReference type="GO" id="GO:0110078">
    <property type="term" value="C:TTT Hsp90 cochaperone complex"/>
    <property type="evidence" value="ECO:0007669"/>
    <property type="project" value="InterPro"/>
</dbReference>
<accession>H3BHI0</accession>
<reference evidence="2" key="2">
    <citation type="submission" date="2025-08" db="UniProtKB">
        <authorList>
            <consortium name="Ensembl"/>
        </authorList>
    </citation>
    <scope>IDENTIFICATION</scope>
</reference>
<dbReference type="EMBL" id="AFYH01012513">
    <property type="status" value="NOT_ANNOTATED_CDS"/>
    <property type="molecule type" value="Genomic_DNA"/>
</dbReference>
<dbReference type="GO" id="GO:0005829">
    <property type="term" value="C:cytosol"/>
    <property type="evidence" value="ECO:0007669"/>
    <property type="project" value="TreeGrafter"/>
</dbReference>
<dbReference type="RefSeq" id="XP_005988290.1">
    <property type="nucleotide sequence ID" value="XM_005988228.3"/>
</dbReference>
<name>H3BHI0_LATCH</name>
<dbReference type="InterPro" id="IPR016024">
    <property type="entry name" value="ARM-type_fold"/>
</dbReference>
<dbReference type="OMA" id="NHCSQGQ"/>
<comment type="similarity">
    <text evidence="1">Belongs to the TTI2 family.</text>
</comment>
<dbReference type="GO" id="GO:0005634">
    <property type="term" value="C:nucleus"/>
    <property type="evidence" value="ECO:0007669"/>
    <property type="project" value="TreeGrafter"/>
</dbReference>
<dbReference type="STRING" id="7897.ENSLACP00000021351"/>
<reference evidence="2" key="3">
    <citation type="submission" date="2025-09" db="UniProtKB">
        <authorList>
            <consortium name="Ensembl"/>
        </authorList>
    </citation>
    <scope>IDENTIFICATION</scope>
</reference>
<dbReference type="InterPro" id="IPR018870">
    <property type="entry name" value="Tti2"/>
</dbReference>
<dbReference type="InParanoid" id="H3BHI0"/>
<dbReference type="GeneTree" id="ENSGT00390000003878"/>
<dbReference type="PANTHER" id="PTHR32226:SF2">
    <property type="entry name" value="TELO2-INTERACTING PROTEIN 2"/>
    <property type="match status" value="1"/>
</dbReference>
<dbReference type="KEGG" id="lcm:102348457"/>
<dbReference type="Proteomes" id="UP000008672">
    <property type="component" value="Unassembled WGS sequence"/>
</dbReference>